<proteinExistence type="predicted"/>
<reference evidence="2" key="1">
    <citation type="journal article" date="2014" name="Front. Microbiol.">
        <title>High frequency of phylogenetically diverse reductive dehalogenase-homologous genes in deep subseafloor sedimentary metagenomes.</title>
        <authorList>
            <person name="Kawai M."/>
            <person name="Futagami T."/>
            <person name="Toyoda A."/>
            <person name="Takaki Y."/>
            <person name="Nishi S."/>
            <person name="Hori S."/>
            <person name="Arai W."/>
            <person name="Tsubouchi T."/>
            <person name="Morono Y."/>
            <person name="Uchiyama I."/>
            <person name="Ito T."/>
            <person name="Fujiyama A."/>
            <person name="Inagaki F."/>
            <person name="Takami H."/>
        </authorList>
    </citation>
    <scope>NUCLEOTIDE SEQUENCE</scope>
    <source>
        <strain evidence="2">Expedition CK06-06</strain>
    </source>
</reference>
<dbReference type="GO" id="GO:0043456">
    <property type="term" value="P:regulation of pentose-phosphate shunt"/>
    <property type="evidence" value="ECO:0007669"/>
    <property type="project" value="TreeGrafter"/>
</dbReference>
<dbReference type="PIRSF" id="PIRSF000709">
    <property type="entry name" value="6PFK_2-Ptase"/>
    <property type="match status" value="1"/>
</dbReference>
<dbReference type="InterPro" id="IPR013078">
    <property type="entry name" value="His_Pase_superF_clade-1"/>
</dbReference>
<feature type="non-terminal residue" evidence="2">
    <location>
        <position position="59"/>
    </location>
</feature>
<dbReference type="GO" id="GO:0004331">
    <property type="term" value="F:fructose-2,6-bisphosphate 2-phosphatase activity"/>
    <property type="evidence" value="ECO:0007669"/>
    <property type="project" value="TreeGrafter"/>
</dbReference>
<evidence type="ECO:0008006" key="3">
    <source>
        <dbReference type="Google" id="ProtNLM"/>
    </source>
</evidence>
<accession>X1J3D3</accession>
<dbReference type="PANTHER" id="PTHR46517">
    <property type="entry name" value="FRUCTOSE-2,6-BISPHOSPHATASE TIGAR"/>
    <property type="match status" value="1"/>
</dbReference>
<dbReference type="PANTHER" id="PTHR46517:SF1">
    <property type="entry name" value="FRUCTOSE-2,6-BISPHOSPHATASE TIGAR"/>
    <property type="match status" value="1"/>
</dbReference>
<dbReference type="GO" id="GO:0005829">
    <property type="term" value="C:cytosol"/>
    <property type="evidence" value="ECO:0007669"/>
    <property type="project" value="TreeGrafter"/>
</dbReference>
<sequence length="59" mass="6632">MKFYLVRHGQSEANLHRIIAGHGAYPLTDLGKEQAKSLGQEFLKKGIKFDAVYASDIIR</sequence>
<dbReference type="EMBL" id="BARU01037638">
    <property type="protein sequence ID" value="GAH89221.1"/>
    <property type="molecule type" value="Genomic_DNA"/>
</dbReference>
<gene>
    <name evidence="2" type="ORF">S03H2_58603</name>
</gene>
<dbReference type="PROSITE" id="PS00175">
    <property type="entry name" value="PG_MUTASE"/>
    <property type="match status" value="1"/>
</dbReference>
<dbReference type="InterPro" id="IPR029033">
    <property type="entry name" value="His_PPase_superfam"/>
</dbReference>
<protein>
    <recommendedName>
        <fullName evidence="3">Phosphoglycerate mutase (2,3-diphosphoglycerate-dependent)</fullName>
    </recommendedName>
</protein>
<dbReference type="SUPFAM" id="SSF53254">
    <property type="entry name" value="Phosphoglycerate mutase-like"/>
    <property type="match status" value="1"/>
</dbReference>
<dbReference type="InterPro" id="IPR051695">
    <property type="entry name" value="Phosphoglycerate_Mutase"/>
</dbReference>
<evidence type="ECO:0000256" key="1">
    <source>
        <dbReference type="ARBA" id="ARBA00022801"/>
    </source>
</evidence>
<dbReference type="GO" id="GO:0045820">
    <property type="term" value="P:negative regulation of glycolytic process"/>
    <property type="evidence" value="ECO:0007669"/>
    <property type="project" value="TreeGrafter"/>
</dbReference>
<dbReference type="Pfam" id="PF00300">
    <property type="entry name" value="His_Phos_1"/>
    <property type="match status" value="1"/>
</dbReference>
<comment type="caution">
    <text evidence="2">The sequence shown here is derived from an EMBL/GenBank/DDBJ whole genome shotgun (WGS) entry which is preliminary data.</text>
</comment>
<dbReference type="Gene3D" id="3.40.50.1240">
    <property type="entry name" value="Phosphoglycerate mutase-like"/>
    <property type="match status" value="1"/>
</dbReference>
<organism evidence="2">
    <name type="scientific">marine sediment metagenome</name>
    <dbReference type="NCBI Taxonomy" id="412755"/>
    <lineage>
        <taxon>unclassified sequences</taxon>
        <taxon>metagenomes</taxon>
        <taxon>ecological metagenomes</taxon>
    </lineage>
</organism>
<dbReference type="InterPro" id="IPR001345">
    <property type="entry name" value="PG/BPGM_mutase_AS"/>
</dbReference>
<dbReference type="CDD" id="cd07067">
    <property type="entry name" value="HP_PGM_like"/>
    <property type="match status" value="1"/>
</dbReference>
<keyword evidence="1" id="KW-0378">Hydrolase</keyword>
<name>X1J3D3_9ZZZZ</name>
<dbReference type="AlphaFoldDB" id="X1J3D3"/>
<evidence type="ECO:0000313" key="2">
    <source>
        <dbReference type="EMBL" id="GAH89221.1"/>
    </source>
</evidence>